<dbReference type="EMBL" id="JBHUOP010000001">
    <property type="protein sequence ID" value="MFD2839522.1"/>
    <property type="molecule type" value="Genomic_DNA"/>
</dbReference>
<accession>A0ABW5XCF9</accession>
<dbReference type="Proteomes" id="UP001597391">
    <property type="component" value="Unassembled WGS sequence"/>
</dbReference>
<name>A0ABW5XCF9_9MICO</name>
<dbReference type="InterPro" id="IPR036563">
    <property type="entry name" value="MoaE_sf"/>
</dbReference>
<organism evidence="1 2">
    <name type="scientific">Populibacterium corticicola</name>
    <dbReference type="NCBI Taxonomy" id="1812826"/>
    <lineage>
        <taxon>Bacteria</taxon>
        <taxon>Bacillati</taxon>
        <taxon>Actinomycetota</taxon>
        <taxon>Actinomycetes</taxon>
        <taxon>Micrococcales</taxon>
        <taxon>Jonesiaceae</taxon>
        <taxon>Populibacterium</taxon>
    </lineage>
</organism>
<dbReference type="RefSeq" id="WP_377465004.1">
    <property type="nucleotide sequence ID" value="NZ_JBHUOP010000001.1"/>
</dbReference>
<dbReference type="Pfam" id="PF02391">
    <property type="entry name" value="MoaE"/>
    <property type="match status" value="1"/>
</dbReference>
<evidence type="ECO:0000313" key="2">
    <source>
        <dbReference type="Proteomes" id="UP001597391"/>
    </source>
</evidence>
<evidence type="ECO:0000313" key="1">
    <source>
        <dbReference type="EMBL" id="MFD2839522.1"/>
    </source>
</evidence>
<dbReference type="PANTHER" id="PTHR23404">
    <property type="entry name" value="MOLYBDOPTERIN SYNTHASE RELATED"/>
    <property type="match status" value="1"/>
</dbReference>
<dbReference type="Gene3D" id="3.90.1170.40">
    <property type="entry name" value="Molybdopterin biosynthesis MoaE subunit"/>
    <property type="match status" value="1"/>
</dbReference>
<dbReference type="CDD" id="cd00756">
    <property type="entry name" value="MoaE"/>
    <property type="match status" value="1"/>
</dbReference>
<reference evidence="2" key="1">
    <citation type="journal article" date="2019" name="Int. J. Syst. Evol. Microbiol.">
        <title>The Global Catalogue of Microorganisms (GCM) 10K type strain sequencing project: providing services to taxonomists for standard genome sequencing and annotation.</title>
        <authorList>
            <consortium name="The Broad Institute Genomics Platform"/>
            <consortium name="The Broad Institute Genome Sequencing Center for Infectious Disease"/>
            <person name="Wu L."/>
            <person name="Ma J."/>
        </authorList>
    </citation>
    <scope>NUCLEOTIDE SEQUENCE [LARGE SCALE GENOMIC DNA]</scope>
    <source>
        <strain evidence="2">KCTC 33576</strain>
    </source>
</reference>
<sequence>MTEESVVVLTSITTDELNVTHHENLVADPRMGAVVSFGGVVRNHDSRAGVTRLEYEGHPQAAKTLTEIADDLALQFPGVRIAVSHRVGALEVGHIALAAAVASAHRAEAFGCCAQLVEEIKTRLPIWKNQFFDDGTQEWVGSL</sequence>
<proteinExistence type="predicted"/>
<dbReference type="SUPFAM" id="SSF54690">
    <property type="entry name" value="Molybdopterin synthase subunit MoaE"/>
    <property type="match status" value="1"/>
</dbReference>
<gene>
    <name evidence="1" type="ORF">ACFSYH_02950</name>
</gene>
<keyword evidence="2" id="KW-1185">Reference proteome</keyword>
<dbReference type="InterPro" id="IPR003448">
    <property type="entry name" value="Mopterin_biosynth_MoaE"/>
</dbReference>
<comment type="caution">
    <text evidence="1">The sequence shown here is derived from an EMBL/GenBank/DDBJ whole genome shotgun (WGS) entry which is preliminary data.</text>
</comment>
<protein>
    <submittedName>
        <fullName evidence="1">Molybdenum cofactor biosynthesis protein MoaE</fullName>
    </submittedName>
</protein>